<reference key="1">
    <citation type="journal article" date="2019" name="Genes (Basel)">
        <title>A High-Quality De novo Genome Assembly from a Single Mosquito Using PacBio Sequencing.</title>
        <authorList>
            <person name="Kingan S.B."/>
            <person name="Heaton H."/>
            <person name="Cudini J."/>
            <person name="Lambert C.C."/>
            <person name="Baybayan P."/>
            <person name="Galvin B.D."/>
            <person name="Durbin R."/>
            <person name="Korlach J."/>
            <person name="Lawniczak M.K.N."/>
        </authorList>
    </citation>
    <scope>NUCLEOTIDE SEQUENCE [LARGE SCALE GENOMIC DNA]</scope>
    <source>
        <strain>Mali-NIH</strain>
    </source>
</reference>
<evidence type="ECO:0000256" key="1">
    <source>
        <dbReference type="SAM" id="MobiDB-lite"/>
    </source>
</evidence>
<accession>A0A6E8W0Q5</accession>
<feature type="region of interest" description="Disordered" evidence="1">
    <location>
        <begin position="65"/>
        <end position="111"/>
    </location>
</feature>
<dbReference type="EnsemblMetazoa" id="ACON010565-RA">
    <property type="protein sequence ID" value="ACON010565-PA"/>
    <property type="gene ID" value="ACON010565"/>
</dbReference>
<dbReference type="Proteomes" id="UP001105220">
    <property type="component" value="Unplaced"/>
</dbReference>
<proteinExistence type="predicted"/>
<keyword evidence="3" id="KW-1185">Reference proteome</keyword>
<feature type="compositionally biased region" description="Polar residues" evidence="1">
    <location>
        <begin position="90"/>
        <end position="111"/>
    </location>
</feature>
<organism evidence="2 3">
    <name type="scientific">Anopheles coluzzii</name>
    <name type="common">African malaria mosquito</name>
    <dbReference type="NCBI Taxonomy" id="1518534"/>
    <lineage>
        <taxon>Eukaryota</taxon>
        <taxon>Metazoa</taxon>
        <taxon>Ecdysozoa</taxon>
        <taxon>Arthropoda</taxon>
        <taxon>Hexapoda</taxon>
        <taxon>Insecta</taxon>
        <taxon>Pterygota</taxon>
        <taxon>Neoptera</taxon>
        <taxon>Endopterygota</taxon>
        <taxon>Diptera</taxon>
        <taxon>Nematocera</taxon>
        <taxon>Culicoidea</taxon>
        <taxon>Culicidae</taxon>
        <taxon>Anophelinae</taxon>
        <taxon>Anopheles</taxon>
    </lineage>
</organism>
<reference evidence="2" key="2">
    <citation type="submission" date="2020-05" db="UniProtKB">
        <authorList>
            <consortium name="EnsemblMetazoa"/>
        </authorList>
    </citation>
    <scope>IDENTIFICATION</scope>
    <source>
        <strain evidence="2">Ngousso</strain>
    </source>
</reference>
<name>A0A6E8W0Q5_ANOCL</name>
<dbReference type="VEuPathDB" id="VectorBase:ACON010565"/>
<sequence length="111" mass="12248">PIATEEECVALRVKGSGRCNDSNYRFGAAGDYDKRAGAGRRCGYTLDAVSRAGWTVYVGGGRRRRRIGRNRANGPVNQAVQHHHCHAQGRSGQQNNSPQRLTPQQDDFCSY</sequence>
<dbReference type="AlphaFoldDB" id="A0A6E8W0Q5"/>
<evidence type="ECO:0000313" key="2">
    <source>
        <dbReference type="EnsemblMetazoa" id="ACON010565-PC"/>
    </source>
</evidence>
<protein>
    <submittedName>
        <fullName evidence="2">Uncharacterized protein</fullName>
    </submittedName>
</protein>
<dbReference type="EnsemblMetazoa" id="ACON010565-RB">
    <property type="protein sequence ID" value="ACON010565-PB"/>
    <property type="gene ID" value="ACON010565"/>
</dbReference>
<dbReference type="EnsemblMetazoa" id="ACON010565-RC">
    <property type="protein sequence ID" value="ACON010565-PC"/>
    <property type="gene ID" value="ACON010565"/>
</dbReference>
<evidence type="ECO:0000313" key="3">
    <source>
        <dbReference type="Proteomes" id="UP001105220"/>
    </source>
</evidence>